<dbReference type="Gene3D" id="3.30.830.10">
    <property type="entry name" value="Metalloenzyme, LuxS/M16 peptidase-like"/>
    <property type="match status" value="2"/>
</dbReference>
<dbReference type="InterPro" id="IPR007863">
    <property type="entry name" value="Peptidase_M16_C"/>
</dbReference>
<feature type="domain" description="Peptidase M16 C-terminal" evidence="4">
    <location>
        <begin position="170"/>
        <end position="341"/>
    </location>
</feature>
<dbReference type="SUPFAM" id="SSF63411">
    <property type="entry name" value="LuxS/MPP-like metallohydrolase"/>
    <property type="match status" value="2"/>
</dbReference>
<evidence type="ECO:0000313" key="6">
    <source>
        <dbReference type="Proteomes" id="UP000177693"/>
    </source>
</evidence>
<evidence type="ECO:0000259" key="3">
    <source>
        <dbReference type="Pfam" id="PF00675"/>
    </source>
</evidence>
<dbReference type="Proteomes" id="UP000177693">
    <property type="component" value="Unassembled WGS sequence"/>
</dbReference>
<evidence type="ECO:0000313" key="5">
    <source>
        <dbReference type="EMBL" id="OGJ01184.1"/>
    </source>
</evidence>
<protein>
    <recommendedName>
        <fullName evidence="7">Peptidase M16</fullName>
    </recommendedName>
</protein>
<dbReference type="InterPro" id="IPR011249">
    <property type="entry name" value="Metalloenz_LuxS/M16"/>
</dbReference>
<dbReference type="InterPro" id="IPR011765">
    <property type="entry name" value="Pept_M16_N"/>
</dbReference>
<dbReference type="InterPro" id="IPR050361">
    <property type="entry name" value="MPP/UQCRC_Complex"/>
</dbReference>
<dbReference type="GO" id="GO:0046872">
    <property type="term" value="F:metal ion binding"/>
    <property type="evidence" value="ECO:0007669"/>
    <property type="project" value="InterPro"/>
</dbReference>
<accession>A0A1F6Y485</accession>
<comment type="caution">
    <text evidence="5">The sequence shown here is derived from an EMBL/GenBank/DDBJ whole genome shotgun (WGS) entry which is preliminary data.</text>
</comment>
<dbReference type="GO" id="GO:0006508">
    <property type="term" value="P:proteolysis"/>
    <property type="evidence" value="ECO:0007669"/>
    <property type="project" value="InterPro"/>
</dbReference>
<name>A0A1F6Y485_9BACT</name>
<proteinExistence type="inferred from homology"/>
<feature type="domain" description="Peptidase M16 N-terminal" evidence="3">
    <location>
        <begin position="16"/>
        <end position="161"/>
    </location>
</feature>
<comment type="similarity">
    <text evidence="1 2">Belongs to the peptidase M16 family.</text>
</comment>
<dbReference type="PROSITE" id="PS00143">
    <property type="entry name" value="INSULINASE"/>
    <property type="match status" value="1"/>
</dbReference>
<dbReference type="Pfam" id="PF00675">
    <property type="entry name" value="Peptidase_M16"/>
    <property type="match status" value="1"/>
</dbReference>
<reference evidence="5 6" key="1">
    <citation type="journal article" date="2016" name="Nat. Commun.">
        <title>Thousands of microbial genomes shed light on interconnected biogeochemical processes in an aquifer system.</title>
        <authorList>
            <person name="Anantharaman K."/>
            <person name="Brown C.T."/>
            <person name="Hug L.A."/>
            <person name="Sharon I."/>
            <person name="Castelle C.J."/>
            <person name="Probst A.J."/>
            <person name="Thomas B.C."/>
            <person name="Singh A."/>
            <person name="Wilkins M.J."/>
            <person name="Karaoz U."/>
            <person name="Brodie E.L."/>
            <person name="Williams K.H."/>
            <person name="Hubbard S.S."/>
            <person name="Banfield J.F."/>
        </authorList>
    </citation>
    <scope>NUCLEOTIDE SEQUENCE [LARGE SCALE GENOMIC DNA]</scope>
</reference>
<dbReference type="PANTHER" id="PTHR11851">
    <property type="entry name" value="METALLOPROTEASE"/>
    <property type="match status" value="1"/>
</dbReference>
<evidence type="ECO:0000256" key="1">
    <source>
        <dbReference type="ARBA" id="ARBA00007261"/>
    </source>
</evidence>
<dbReference type="AlphaFoldDB" id="A0A1F6Y485"/>
<dbReference type="GO" id="GO:0004222">
    <property type="term" value="F:metalloendopeptidase activity"/>
    <property type="evidence" value="ECO:0007669"/>
    <property type="project" value="InterPro"/>
</dbReference>
<dbReference type="InterPro" id="IPR001431">
    <property type="entry name" value="Pept_M16_Zn_BS"/>
</dbReference>
<evidence type="ECO:0000256" key="2">
    <source>
        <dbReference type="RuleBase" id="RU004447"/>
    </source>
</evidence>
<evidence type="ECO:0008006" key="7">
    <source>
        <dbReference type="Google" id="ProtNLM"/>
    </source>
</evidence>
<organism evidence="5 6">
    <name type="scientific">Candidatus Nomurabacteria bacterium RIFCSPLOWO2_02_FULL_40_67</name>
    <dbReference type="NCBI Taxonomy" id="1801787"/>
    <lineage>
        <taxon>Bacteria</taxon>
        <taxon>Candidatus Nomuraibacteriota</taxon>
    </lineage>
</organism>
<sequence>MKFSKKVLKNGLRVVVVPMKDNPTVTVLVLVEAGSKYETKNINGVSHFLEHMCFKGTLRRPKAVDISKELDALGSQYNAFTAQEYTGYYAKSDARHFRQIFDVVSDIYLNSIFPEAEMEREKGVIIEEINMYEDMPNHQVQELWMRLLYGDTPAGWSIAGTKQNILAMKQEDFVNYHRKHYLPEATVLIVAGQVTEKEVIKEVKKIFGSMKRGHKGKKIKVREAQSRPKALINFKKTDQTHFVLGVRTYDLFDKRNAALSVLAGVLGGGMSSRLFVKLREEMGVGYYVRAGNDAYTDHGFFQISVGVDNKRIEEVLKAILEECQKLKTAGVGEEELKKVKEFLIGNMKLSLESTDDIANFYGGQELLKRELKNAEDKAKEIRKVTAKEIQTLAMNIFSNNKLNLALIGPFPSKKAKANFLKILKF</sequence>
<evidence type="ECO:0000259" key="4">
    <source>
        <dbReference type="Pfam" id="PF05193"/>
    </source>
</evidence>
<gene>
    <name evidence="5" type="ORF">A3I23_02770</name>
</gene>
<dbReference type="Pfam" id="PF05193">
    <property type="entry name" value="Peptidase_M16_C"/>
    <property type="match status" value="1"/>
</dbReference>
<dbReference type="EMBL" id="MFVL01000023">
    <property type="protein sequence ID" value="OGJ01184.1"/>
    <property type="molecule type" value="Genomic_DNA"/>
</dbReference>
<dbReference type="PANTHER" id="PTHR11851:SF49">
    <property type="entry name" value="MITOCHONDRIAL-PROCESSING PEPTIDASE SUBUNIT ALPHA"/>
    <property type="match status" value="1"/>
</dbReference>